<dbReference type="Pfam" id="PF08338">
    <property type="entry name" value="DUF1731"/>
    <property type="match status" value="1"/>
</dbReference>
<evidence type="ECO:0000256" key="3">
    <source>
        <dbReference type="SAM" id="MobiDB-lite"/>
    </source>
</evidence>
<name>Q7TTQ0_RHOBA</name>
<accession>Q7TTQ0</accession>
<dbReference type="InterPro" id="IPR013549">
    <property type="entry name" value="DUF1731"/>
</dbReference>
<dbReference type="CDD" id="cd07820">
    <property type="entry name" value="SRPBCC_3"/>
    <property type="match status" value="1"/>
</dbReference>
<sequence length="538" mass="59434">MSQRNESVSSNAAQWTNSVRWLVTSSWQSWKRSIRWHQTPTTRIILLVKFHPRTDPHCPGGGESSQQPEECQPQAGTEHYAATVQLPVSLDDAFAYHERPGCLNRLTPPWESVQVEHSDQSLAPGSRVVLKTKIAGIPVRWKARHVWYDPPHGFADVQDSGPFARWAHRHLFESLGSDRSQLTDAIEYKLPAGVAGKVFGSGKARRTIEAMFAYRHRVTQDDLQMMADYPMSPKTIAVSGSSGLVGNALCTTLTLLGHKVLTITRDDHGDEESVAAWGDPPEFEKFESVDVVVHLAGKSIAGKRWTPEFKKQIRESRVEKTQALCEGLAKLQQKPPVLICASATGIYGDRGEEILTETSADGDDFLADVARQWEDACQPAREAGIRVVNTRFGIVLSPKGGALQQMLLPAKMMGGKLGSGRQWWSWIALDDVVGAIVHCIHNEQINGPVNFVSPDPIQNREFAKVLGEVLNRPALFPAPAFALRLALGEMADSLLLASSRVVPEQLQQTGYKFRFTDLKDCLRTLLGKELKPATQATA</sequence>
<dbReference type="Gene3D" id="3.30.530.20">
    <property type="match status" value="1"/>
</dbReference>
<evidence type="ECO:0000313" key="8">
    <source>
        <dbReference type="Proteomes" id="UP000001025"/>
    </source>
</evidence>
<dbReference type="AlphaFoldDB" id="Q7TTQ0"/>
<dbReference type="SUPFAM" id="SSF51735">
    <property type="entry name" value="NAD(P)-binding Rossmann-fold domains"/>
    <property type="match status" value="1"/>
</dbReference>
<dbReference type="PANTHER" id="PTHR11092">
    <property type="entry name" value="SUGAR NUCLEOTIDE EPIMERASE RELATED"/>
    <property type="match status" value="1"/>
</dbReference>
<reference evidence="7 8" key="1">
    <citation type="journal article" date="2003" name="Proc. Natl. Acad. Sci. U.S.A.">
        <title>Complete genome sequence of the marine planctomycete Pirellula sp. strain 1.</title>
        <authorList>
            <person name="Gloeckner F.O."/>
            <person name="Kube M."/>
            <person name="Bauer M."/>
            <person name="Teeling H."/>
            <person name="Lombardot T."/>
            <person name="Ludwig W."/>
            <person name="Gade D."/>
            <person name="Beck A."/>
            <person name="Borzym K."/>
            <person name="Heitmann K."/>
            <person name="Rabus R."/>
            <person name="Schlesner H."/>
            <person name="Amann R."/>
            <person name="Reinhardt R."/>
        </authorList>
    </citation>
    <scope>NUCLEOTIDE SEQUENCE [LARGE SCALE GENOMIC DNA]</scope>
    <source>
        <strain evidence="8">DSM 10527 / NCIMB 13988 / SH1</strain>
    </source>
</reference>
<dbReference type="STRING" id="243090.RB1391"/>
<dbReference type="InParanoid" id="Q7TTQ0"/>
<protein>
    <submittedName>
        <fullName evidence="7">Hypothetical 317 kDa protein-putative nucleoside-diphosphate sugar epimerase</fullName>
    </submittedName>
</protein>
<evidence type="ECO:0000259" key="5">
    <source>
        <dbReference type="Pfam" id="PF03364"/>
    </source>
</evidence>
<dbReference type="HOGENOM" id="CLU_047373_4_0_0"/>
<evidence type="ECO:0000259" key="6">
    <source>
        <dbReference type="Pfam" id="PF08338"/>
    </source>
</evidence>
<comment type="similarity">
    <text evidence="2">Belongs to the NAD(P)-dependent epimerase/dehydratase family. SDR39U1 subfamily.</text>
</comment>
<feature type="region of interest" description="Disordered" evidence="3">
    <location>
        <begin position="55"/>
        <end position="75"/>
    </location>
</feature>
<dbReference type="Pfam" id="PF03364">
    <property type="entry name" value="Polyketide_cyc"/>
    <property type="match status" value="1"/>
</dbReference>
<dbReference type="PATRIC" id="fig|243090.15.peg.641"/>
<evidence type="ECO:0000259" key="4">
    <source>
        <dbReference type="Pfam" id="PF01370"/>
    </source>
</evidence>
<feature type="domain" description="Coenzyme Q-binding protein COQ10 START" evidence="5">
    <location>
        <begin position="87"/>
        <end position="211"/>
    </location>
</feature>
<dbReference type="EMBL" id="BX294135">
    <property type="protein sequence ID" value="CAD72067.1"/>
    <property type="molecule type" value="Genomic_DNA"/>
</dbReference>
<dbReference type="PANTHER" id="PTHR11092:SF0">
    <property type="entry name" value="EPIMERASE FAMILY PROTEIN SDR39U1"/>
    <property type="match status" value="1"/>
</dbReference>
<keyword evidence="8" id="KW-1185">Reference proteome</keyword>
<gene>
    <name evidence="7" type="ordered locus">RB1391</name>
</gene>
<dbReference type="InterPro" id="IPR010099">
    <property type="entry name" value="SDR39U1"/>
</dbReference>
<evidence type="ECO:0000256" key="2">
    <source>
        <dbReference type="ARBA" id="ARBA00009353"/>
    </source>
</evidence>
<dbReference type="eggNOG" id="COG4276">
    <property type="taxonomic scope" value="Bacteria"/>
</dbReference>
<dbReference type="EnsemblBacteria" id="CAD72067">
    <property type="protein sequence ID" value="CAD72067"/>
    <property type="gene ID" value="RB1391"/>
</dbReference>
<dbReference type="InterPro" id="IPR001509">
    <property type="entry name" value="Epimerase_deHydtase"/>
</dbReference>
<dbReference type="InterPro" id="IPR023393">
    <property type="entry name" value="START-like_dom_sf"/>
</dbReference>
<feature type="domain" description="DUF1731" evidence="6">
    <location>
        <begin position="478"/>
        <end position="524"/>
    </location>
</feature>
<dbReference type="FunCoup" id="Q7TTQ0">
    <property type="interactions" value="310"/>
</dbReference>
<evidence type="ECO:0000256" key="1">
    <source>
        <dbReference type="ARBA" id="ARBA00008918"/>
    </source>
</evidence>
<proteinExistence type="inferred from homology"/>
<dbReference type="CDD" id="cd05242">
    <property type="entry name" value="SDR_a8"/>
    <property type="match status" value="1"/>
</dbReference>
<dbReference type="Proteomes" id="UP000001025">
    <property type="component" value="Chromosome"/>
</dbReference>
<dbReference type="InterPro" id="IPR036291">
    <property type="entry name" value="NAD(P)-bd_dom_sf"/>
</dbReference>
<dbReference type="NCBIfam" id="TIGR01777">
    <property type="entry name" value="yfcH"/>
    <property type="match status" value="1"/>
</dbReference>
<feature type="compositionally biased region" description="Low complexity" evidence="3">
    <location>
        <begin position="64"/>
        <end position="74"/>
    </location>
</feature>
<dbReference type="KEGG" id="rba:RB1391"/>
<dbReference type="SUPFAM" id="SSF55961">
    <property type="entry name" value="Bet v1-like"/>
    <property type="match status" value="1"/>
</dbReference>
<dbReference type="OrthoDB" id="9801773at2"/>
<dbReference type="InterPro" id="IPR005031">
    <property type="entry name" value="COQ10_START"/>
</dbReference>
<comment type="similarity">
    <text evidence="1">Belongs to the ribosome association toxin RatA family.</text>
</comment>
<dbReference type="eggNOG" id="COG1090">
    <property type="taxonomic scope" value="Bacteria"/>
</dbReference>
<organism evidence="7 8">
    <name type="scientific">Rhodopirellula baltica (strain DSM 10527 / NCIMB 13988 / SH1)</name>
    <dbReference type="NCBI Taxonomy" id="243090"/>
    <lineage>
        <taxon>Bacteria</taxon>
        <taxon>Pseudomonadati</taxon>
        <taxon>Planctomycetota</taxon>
        <taxon>Planctomycetia</taxon>
        <taxon>Pirellulales</taxon>
        <taxon>Pirellulaceae</taxon>
        <taxon>Rhodopirellula</taxon>
    </lineage>
</organism>
<dbReference type="Gene3D" id="3.40.50.720">
    <property type="entry name" value="NAD(P)-binding Rossmann-like Domain"/>
    <property type="match status" value="1"/>
</dbReference>
<evidence type="ECO:0000313" key="7">
    <source>
        <dbReference type="EMBL" id="CAD72067.1"/>
    </source>
</evidence>
<dbReference type="Pfam" id="PF01370">
    <property type="entry name" value="Epimerase"/>
    <property type="match status" value="1"/>
</dbReference>
<feature type="domain" description="NAD-dependent epimerase/dehydratase" evidence="4">
    <location>
        <begin position="236"/>
        <end position="442"/>
    </location>
</feature>